<evidence type="ECO:0000313" key="2">
    <source>
        <dbReference type="Proteomes" id="UP000515163"/>
    </source>
</evidence>
<evidence type="ECO:0000256" key="1">
    <source>
        <dbReference type="SAM" id="SignalP"/>
    </source>
</evidence>
<dbReference type="KEGG" id="aten:116297322"/>
<keyword evidence="1" id="KW-0732">Signal</keyword>
<feature type="chain" id="PRO_5027598989" evidence="1">
    <location>
        <begin position="21"/>
        <end position="177"/>
    </location>
</feature>
<dbReference type="InParanoid" id="A0A6P8I0Z6"/>
<gene>
    <name evidence="3" type="primary">LOC116297322</name>
</gene>
<reference evidence="3" key="1">
    <citation type="submission" date="2025-08" db="UniProtKB">
        <authorList>
            <consortium name="RefSeq"/>
        </authorList>
    </citation>
    <scope>IDENTIFICATION</scope>
    <source>
        <tissue evidence="3">Tentacle</tissue>
    </source>
</reference>
<name>A0A6P8I0Z6_ACTTE</name>
<sequence length="177" mass="19210">MGSNACTIIAVIWAMKFLSGTVPVPSPHNILSTVAAFANSMREGNILYNNLNLPVNQPNLNVQEALATRYDKFGLTMIEDSAVFSPACLKDKLILMTISSGNKCAIIIAPPDKSMLLCFSSREQKVSLFESHSHGNQGGLLAIASYEQIDSFVLFLEYMCLCDWVSSISGANISVVQ</sequence>
<dbReference type="Proteomes" id="UP000515163">
    <property type="component" value="Unplaced"/>
</dbReference>
<dbReference type="GeneID" id="116297322"/>
<feature type="signal peptide" evidence="1">
    <location>
        <begin position="1"/>
        <end position="20"/>
    </location>
</feature>
<keyword evidence="2" id="KW-1185">Reference proteome</keyword>
<dbReference type="RefSeq" id="XP_031561403.1">
    <property type="nucleotide sequence ID" value="XM_031705543.1"/>
</dbReference>
<protein>
    <submittedName>
        <fullName evidence="3">Uncharacterized protein LOC116297322</fullName>
    </submittedName>
</protein>
<dbReference type="AlphaFoldDB" id="A0A6P8I0Z6"/>
<dbReference type="OrthoDB" id="5985688at2759"/>
<organism evidence="2 3">
    <name type="scientific">Actinia tenebrosa</name>
    <name type="common">Australian red waratah sea anemone</name>
    <dbReference type="NCBI Taxonomy" id="6105"/>
    <lineage>
        <taxon>Eukaryota</taxon>
        <taxon>Metazoa</taxon>
        <taxon>Cnidaria</taxon>
        <taxon>Anthozoa</taxon>
        <taxon>Hexacorallia</taxon>
        <taxon>Actiniaria</taxon>
        <taxon>Actiniidae</taxon>
        <taxon>Actinia</taxon>
    </lineage>
</organism>
<evidence type="ECO:0000313" key="3">
    <source>
        <dbReference type="RefSeq" id="XP_031561403.1"/>
    </source>
</evidence>
<proteinExistence type="predicted"/>
<accession>A0A6P8I0Z6</accession>